<evidence type="ECO:0008006" key="8">
    <source>
        <dbReference type="Google" id="ProtNLM"/>
    </source>
</evidence>
<keyword evidence="7" id="KW-1185">Reference proteome</keyword>
<dbReference type="InterPro" id="IPR055408">
    <property type="entry name" value="HEAT_MROH2B-like"/>
</dbReference>
<dbReference type="GO" id="GO:0005737">
    <property type="term" value="C:cytoplasm"/>
    <property type="evidence" value="ECO:0007669"/>
    <property type="project" value="TreeGrafter"/>
</dbReference>
<dbReference type="Pfam" id="PF23210">
    <property type="entry name" value="HEAT_Maestro_2"/>
    <property type="match status" value="1"/>
</dbReference>
<dbReference type="Pfam" id="PF21047">
    <property type="entry name" value="HEAT_Maestro"/>
    <property type="match status" value="1"/>
</dbReference>
<dbReference type="InterPro" id="IPR056282">
    <property type="entry name" value="MROH2B-like_N_HEAT"/>
</dbReference>
<dbReference type="SUPFAM" id="SSF48371">
    <property type="entry name" value="ARM repeat"/>
    <property type="match status" value="3"/>
</dbReference>
<dbReference type="Pfam" id="PF23227">
    <property type="entry name" value="HEAT_MROH2B_C"/>
    <property type="match status" value="1"/>
</dbReference>
<organism evidence="6 7">
    <name type="scientific">Paralvinella palmiformis</name>
    <dbReference type="NCBI Taxonomy" id="53620"/>
    <lineage>
        <taxon>Eukaryota</taxon>
        <taxon>Metazoa</taxon>
        <taxon>Spiralia</taxon>
        <taxon>Lophotrochozoa</taxon>
        <taxon>Annelida</taxon>
        <taxon>Polychaeta</taxon>
        <taxon>Sedentaria</taxon>
        <taxon>Canalipalpata</taxon>
        <taxon>Terebellida</taxon>
        <taxon>Terebelliformia</taxon>
        <taxon>Alvinellidae</taxon>
        <taxon>Paralvinella</taxon>
    </lineage>
</organism>
<dbReference type="EMBL" id="JAODUP010000348">
    <property type="protein sequence ID" value="KAK2151862.1"/>
    <property type="molecule type" value="Genomic_DNA"/>
</dbReference>
<dbReference type="InterPro" id="IPR045206">
    <property type="entry name" value="Maestro_heat-like_prot"/>
</dbReference>
<evidence type="ECO:0000259" key="3">
    <source>
        <dbReference type="Pfam" id="PF23210"/>
    </source>
</evidence>
<keyword evidence="1" id="KW-0677">Repeat</keyword>
<evidence type="ECO:0000313" key="7">
    <source>
        <dbReference type="Proteomes" id="UP001208570"/>
    </source>
</evidence>
<dbReference type="Gene3D" id="1.25.10.10">
    <property type="entry name" value="Leucine-rich Repeat Variant"/>
    <property type="match status" value="3"/>
</dbReference>
<dbReference type="Proteomes" id="UP001208570">
    <property type="component" value="Unassembled WGS sequence"/>
</dbReference>
<evidence type="ECO:0000259" key="2">
    <source>
        <dbReference type="Pfam" id="PF21047"/>
    </source>
</evidence>
<feature type="domain" description="Maestro/Maestro-like HEAT-repeats" evidence="5">
    <location>
        <begin position="1446"/>
        <end position="1713"/>
    </location>
</feature>
<accession>A0AAD9JFN0</accession>
<dbReference type="PANTHER" id="PTHR23120:SF0">
    <property type="entry name" value="MAESTRO HEAT-LIKE REPEAT FAMILY MEMBER 1"/>
    <property type="match status" value="1"/>
</dbReference>
<evidence type="ECO:0000259" key="5">
    <source>
        <dbReference type="Pfam" id="PF23227"/>
    </source>
</evidence>
<evidence type="ECO:0000313" key="6">
    <source>
        <dbReference type="EMBL" id="KAK2151862.1"/>
    </source>
</evidence>
<protein>
    <recommendedName>
        <fullName evidence="8">Maestro heat-like repeat-containing protein family member 1</fullName>
    </recommendedName>
</protein>
<feature type="domain" description="Maestro-like HEAT-repeats" evidence="2">
    <location>
        <begin position="1009"/>
        <end position="1237"/>
    </location>
</feature>
<dbReference type="InterPro" id="IPR055406">
    <property type="entry name" value="HEAT_Maestro"/>
</dbReference>
<gene>
    <name evidence="6" type="ORF">LSH36_348g02002</name>
</gene>
<dbReference type="PANTHER" id="PTHR23120">
    <property type="entry name" value="MAESTRO-RELATED HEAT DOMAIN-CONTAINING"/>
    <property type="match status" value="1"/>
</dbReference>
<evidence type="ECO:0000259" key="4">
    <source>
        <dbReference type="Pfam" id="PF23221"/>
    </source>
</evidence>
<feature type="domain" description="MROH2B-like HEAT-repeats" evidence="3">
    <location>
        <begin position="266"/>
        <end position="979"/>
    </location>
</feature>
<name>A0AAD9JFN0_9ANNE</name>
<evidence type="ECO:0000256" key="1">
    <source>
        <dbReference type="ARBA" id="ARBA00022737"/>
    </source>
</evidence>
<reference evidence="6" key="1">
    <citation type="journal article" date="2023" name="Mol. Biol. Evol.">
        <title>Third-Generation Sequencing Reveals the Adaptive Role of the Epigenome in Three Deep-Sea Polychaetes.</title>
        <authorList>
            <person name="Perez M."/>
            <person name="Aroh O."/>
            <person name="Sun Y."/>
            <person name="Lan Y."/>
            <person name="Juniper S.K."/>
            <person name="Young C.R."/>
            <person name="Angers B."/>
            <person name="Qian P.Y."/>
        </authorList>
    </citation>
    <scope>NUCLEOTIDE SEQUENCE</scope>
    <source>
        <strain evidence="6">P08H-3</strain>
    </source>
</reference>
<comment type="caution">
    <text evidence="6">The sequence shown here is derived from an EMBL/GenBank/DDBJ whole genome shotgun (WGS) entry which is preliminary data.</text>
</comment>
<dbReference type="Pfam" id="PF23221">
    <property type="entry name" value="HEAT_MROH2B_1st"/>
    <property type="match status" value="1"/>
</dbReference>
<sequence length="1715" mass="191077">MTTKEIITVKATGGQVDTMAMALIDAAYDREPKVRDIIAASLVELGKKQPELLLTSCLVYLQKHTKLSQGHKIQILRSMNEIIRHDSGVIQTEVATQVIKHVSTEMTAKKDVVPELQAAAGDVLVSCGRRFCNQVMEELLTKFQPGVLPHFFVVETLGNLATANVFGMLPFLKSALGTMLPMLGLAKGDNMKWVFATALAKFCEAILDYLANIEKAPDPDVKKAVFQTEIAHAFDVLLNVWIHSKEPKLRVAVVEALGQMSQVVSAERLQELLPKLLPSIMGLYKKHTESYHITQGLCMILDAATQEGSTMLEPHFDQLNGVLFPQVCHIIDYTNPLTVKNHNEILRCYAVLARSFSDQLVAFCIQKLDLVNDKIRIGVLCLLRHLINSAGPYMENKKPVVLAGLKILLNDSTNKVKKMLAQTIIAMAHHGYLELEGGQEMISFIIKQCSLAHDPPGKRPNDLDYVSNDALRSMCNNVLQLLSTTVEGIDKVLWPYLLEFLTVPEYAGAIIVLCQSIAHIVGKKREDVAVDLDVNFDRQPNLPKPQAIFARLLVLAGWPCLNNNCGIPVLQTLKELGPVLNEYIGSLWDTLVPKMITSLEDSVGAEKDWNQAAWEDLLLKFLIKSCDQIGDEEWITSLADALGSQIPLYADSPEEKNFLYKCLGLTLKKLARKDIVNKEIELMFQNVKHLNQVEREGCAVAVGYAASSHLDTVLTKLEIVGKFDGNKRSSGLFGFIKDSVQMRSDPDDGIRTTVILCYGYVTMYAPSDIIVSHLEAVIARVILPQLDVVKKNALEDLLASDVLMTGVRESITQSLTSQIDHEIARYEKEIPIPLKGFCHRLVEEEIISEIQAKCNLIMAVKLIAEAMHPKHLKMNHTFTLRTRLLLHMQSFIKAEKAIHLTSELRAYAMNAAAHLVKLDPLLSDAELCELISTALNSVMSLPPDGTSNRNMKEETYEEHVEVERLIKVTHGALLELLTQIVLKDLTPGGLHRVIKLLRPWSFSPNDIYRERAVKLMYKLSDVHLQHVDPVMAGATFNSLGSIVGWVVPRCSDPSLSISHIAIDLIYCLLKTSAKYEGKGVYHKDEMIDSLPVIKKRLSKNDSSTLFSVTSDIAKVIQKKMPPNQLAPLLESLYDGLLDNQAQSSSGACVVLNSTIKARGSELHSLVETILKELLERLREITNQQTRTGTLRLIGSLGYHHLLQVITFLLQQPLPLERHVEECWQILGHDHQLTINIMDHLLETLARILPYEEKPDPRYKDQTIRVATIQPLAITCSIEQLCKSREVQQTVVERGPQLLAAMMLRIASSVGTKPPKITKEQVRDKKVITITKEIELDPGHSAISACQQVIQASLLDGFSAALVAADAWRLMQKEDDLSEAFTLFARCLVLEAPQYVSKLITYLIPSLGSVYPPYRVMVAAVFAEFIAHKCAGNLERLEMLTSNFIGRLVDTDQRVRMLSIRGLGNMASAGPDQVHKYATTVLSAMMSGMDDKDDVDGSITLEAMEGLSKIITKIDETHVRSILINIALKIRPCFEKEKPAIRSAAMTLFGNLSRFGDGPSKEPFLEQIQTNLVSLLLHLNDPDPNVTKACKGALRQLGPLLGSEETNNMFQKHLLGEGSLLYGEFINDLTKELLTDFVDKTNFYVMAAVTFFRSDWPEIRSNAAMFTGFLIGNMSQEMYETISKEHVSNALVLLLKDPSPFVRIKAAEAMSWLHDL</sequence>
<dbReference type="InterPro" id="IPR016024">
    <property type="entry name" value="ARM-type_fold"/>
</dbReference>
<proteinExistence type="predicted"/>
<feature type="domain" description="MROH2B-like N-terminal HEAT-repeats" evidence="4">
    <location>
        <begin position="42"/>
        <end position="261"/>
    </location>
</feature>
<dbReference type="InterPro" id="IPR011989">
    <property type="entry name" value="ARM-like"/>
</dbReference>
<dbReference type="InterPro" id="IPR048465">
    <property type="entry name" value="Maestro-like_HEAT"/>
</dbReference>